<feature type="domain" description="Sigma-54 factor interaction" evidence="6">
    <location>
        <begin position="199"/>
        <end position="428"/>
    </location>
</feature>
<keyword evidence="3" id="KW-0805">Transcription regulation</keyword>
<dbReference type="PRINTS" id="PR01590">
    <property type="entry name" value="HTHFIS"/>
</dbReference>
<evidence type="ECO:0000256" key="4">
    <source>
        <dbReference type="ARBA" id="ARBA00023163"/>
    </source>
</evidence>
<feature type="coiled-coil region" evidence="5">
    <location>
        <begin position="159"/>
        <end position="189"/>
    </location>
</feature>
<dbReference type="GO" id="GO:0005524">
    <property type="term" value="F:ATP binding"/>
    <property type="evidence" value="ECO:0007669"/>
    <property type="project" value="UniProtKB-KW"/>
</dbReference>
<evidence type="ECO:0000256" key="2">
    <source>
        <dbReference type="ARBA" id="ARBA00022840"/>
    </source>
</evidence>
<dbReference type="KEGG" id="abac:LuPra_01794"/>
<dbReference type="Gene3D" id="3.30.450.40">
    <property type="match status" value="1"/>
</dbReference>
<dbReference type="Pfam" id="PF02954">
    <property type="entry name" value="HTH_8"/>
    <property type="match status" value="1"/>
</dbReference>
<dbReference type="GO" id="GO:0043565">
    <property type="term" value="F:sequence-specific DNA binding"/>
    <property type="evidence" value="ECO:0007669"/>
    <property type="project" value="InterPro"/>
</dbReference>
<dbReference type="SUPFAM" id="SSF46689">
    <property type="entry name" value="Homeodomain-like"/>
    <property type="match status" value="1"/>
</dbReference>
<proteinExistence type="predicted"/>
<reference evidence="8" key="2">
    <citation type="submission" date="2016-04" db="EMBL/GenBank/DDBJ databases">
        <title>First Complete Genome Sequence of a Subdivision 6 Acidobacterium.</title>
        <authorList>
            <person name="Huang S."/>
            <person name="Vieira S."/>
            <person name="Bunk B."/>
            <person name="Riedel T."/>
            <person name="Sproeer C."/>
            <person name="Overmann J."/>
        </authorList>
    </citation>
    <scope>NUCLEOTIDE SEQUENCE [LARGE SCALE GENOMIC DNA]</scope>
    <source>
        <strain evidence="8">DSM 100886 HEG_-6_39</strain>
    </source>
</reference>
<dbReference type="FunFam" id="3.40.50.300:FF:000006">
    <property type="entry name" value="DNA-binding transcriptional regulator NtrC"/>
    <property type="match status" value="1"/>
</dbReference>
<dbReference type="InterPro" id="IPR003593">
    <property type="entry name" value="AAA+_ATPase"/>
</dbReference>
<dbReference type="STRING" id="1855912.LuPra_01794"/>
<dbReference type="InterPro" id="IPR027417">
    <property type="entry name" value="P-loop_NTPase"/>
</dbReference>
<dbReference type="EMBL" id="CP015136">
    <property type="protein sequence ID" value="AMY08590.1"/>
    <property type="molecule type" value="Genomic_DNA"/>
</dbReference>
<evidence type="ECO:0000256" key="5">
    <source>
        <dbReference type="SAM" id="Coils"/>
    </source>
</evidence>
<dbReference type="OrthoDB" id="9804019at2"/>
<dbReference type="InterPro" id="IPR009057">
    <property type="entry name" value="Homeodomain-like_sf"/>
</dbReference>
<dbReference type="Pfam" id="PF00158">
    <property type="entry name" value="Sigma54_activat"/>
    <property type="match status" value="1"/>
</dbReference>
<dbReference type="Pfam" id="PF25601">
    <property type="entry name" value="AAA_lid_14"/>
    <property type="match status" value="1"/>
</dbReference>
<keyword evidence="4" id="KW-0804">Transcription</keyword>
<dbReference type="PROSITE" id="PS00675">
    <property type="entry name" value="SIGMA54_INTERACT_1"/>
    <property type="match status" value="1"/>
</dbReference>
<dbReference type="Gene3D" id="3.40.50.300">
    <property type="entry name" value="P-loop containing nucleotide triphosphate hydrolases"/>
    <property type="match status" value="1"/>
</dbReference>
<dbReference type="InterPro" id="IPR058031">
    <property type="entry name" value="AAA_lid_NorR"/>
</dbReference>
<dbReference type="Gene3D" id="1.10.10.60">
    <property type="entry name" value="Homeodomain-like"/>
    <property type="match status" value="1"/>
</dbReference>
<dbReference type="SUPFAM" id="SSF55781">
    <property type="entry name" value="GAF domain-like"/>
    <property type="match status" value="1"/>
</dbReference>
<dbReference type="GO" id="GO:0006355">
    <property type="term" value="P:regulation of DNA-templated transcription"/>
    <property type="evidence" value="ECO:0007669"/>
    <property type="project" value="InterPro"/>
</dbReference>
<dbReference type="PANTHER" id="PTHR32071">
    <property type="entry name" value="TRANSCRIPTIONAL REGULATORY PROTEIN"/>
    <property type="match status" value="1"/>
</dbReference>
<reference evidence="7 8" key="1">
    <citation type="journal article" date="2016" name="Genome Announc.">
        <title>First Complete Genome Sequence of a Subdivision 6 Acidobacterium Strain.</title>
        <authorList>
            <person name="Huang S."/>
            <person name="Vieira S."/>
            <person name="Bunk B."/>
            <person name="Riedel T."/>
            <person name="Sproer C."/>
            <person name="Overmann J."/>
        </authorList>
    </citation>
    <scope>NUCLEOTIDE SEQUENCE [LARGE SCALE GENOMIC DNA]</scope>
    <source>
        <strain evidence="8">DSM 100886 HEG_-6_39</strain>
    </source>
</reference>
<dbReference type="PANTHER" id="PTHR32071:SF121">
    <property type="entry name" value="SIGMA L-DEPENDENT TRANSCRIPTIONAL REGULATOR YQIR-RELATED"/>
    <property type="match status" value="1"/>
</dbReference>
<dbReference type="RefSeq" id="WP_110170416.1">
    <property type="nucleotide sequence ID" value="NZ_CP015136.1"/>
</dbReference>
<protein>
    <submittedName>
        <fullName evidence="7">Transcriptional regulatory protein ZraR</fullName>
    </submittedName>
</protein>
<name>A0A143PK11_LUTPR</name>
<sequence length="499" mass="55259">MLTLEVSEQLLRLLGSVLDIRQVFPEISAIVQPVIPHDRLTMTLHDGQRSLVAHAFSNDDGPFLVRIHGTHIEALQDGWFRIVDDISTMTDPPWTDVEPKDYRTQLSDAGYRSVMSVIVRGRHQRIALHFWSKQAAAFSDADVPAARLIALHLALGVSHEQLAEAAEEARAARRRAQKLAQRVEALSEALDSHRGVTRMAGTSAEWRRVVTAATQVAATETTVLLTGESGTGKEVISRYIHRASTRRHGPFVAVNCAALPEPLLESELFGHERGAFTGAQQRKPGQIDVAAGGVLLLDEVSEMALSAQVKLLRVLQEREFTRLGGTRPVKADIRLIAATNRDLRAAVERGDFRDDLYYRLQVFGIHLPPLRERPEDIVALTAQFLEDLGQQFGRAPAGITYDAKAALLAHPWRGNARELRNALERAAILAEGGLITPEHLALEPLARTDAATTTDVREMERQLITRVLREARGNKSRAARKLGLSRKQLYHRIGMYGIG</sequence>
<evidence type="ECO:0000256" key="1">
    <source>
        <dbReference type="ARBA" id="ARBA00022741"/>
    </source>
</evidence>
<keyword evidence="2" id="KW-0067">ATP-binding</keyword>
<dbReference type="AlphaFoldDB" id="A0A143PK11"/>
<evidence type="ECO:0000256" key="3">
    <source>
        <dbReference type="ARBA" id="ARBA00023015"/>
    </source>
</evidence>
<dbReference type="SMART" id="SM00382">
    <property type="entry name" value="AAA"/>
    <property type="match status" value="1"/>
</dbReference>
<dbReference type="InterPro" id="IPR002078">
    <property type="entry name" value="Sigma_54_int"/>
</dbReference>
<dbReference type="CDD" id="cd00009">
    <property type="entry name" value="AAA"/>
    <property type="match status" value="1"/>
</dbReference>
<dbReference type="Gene3D" id="1.10.8.60">
    <property type="match status" value="1"/>
</dbReference>
<dbReference type="InterPro" id="IPR002197">
    <property type="entry name" value="HTH_Fis"/>
</dbReference>
<keyword evidence="8" id="KW-1185">Reference proteome</keyword>
<dbReference type="InterPro" id="IPR029016">
    <property type="entry name" value="GAF-like_dom_sf"/>
</dbReference>
<dbReference type="Proteomes" id="UP000076079">
    <property type="component" value="Chromosome"/>
</dbReference>
<evidence type="ECO:0000259" key="6">
    <source>
        <dbReference type="PROSITE" id="PS50045"/>
    </source>
</evidence>
<dbReference type="InterPro" id="IPR025662">
    <property type="entry name" value="Sigma_54_int_dom_ATP-bd_1"/>
</dbReference>
<dbReference type="SUPFAM" id="SSF52540">
    <property type="entry name" value="P-loop containing nucleoside triphosphate hydrolases"/>
    <property type="match status" value="1"/>
</dbReference>
<evidence type="ECO:0000313" key="7">
    <source>
        <dbReference type="EMBL" id="AMY08590.1"/>
    </source>
</evidence>
<gene>
    <name evidence="7" type="primary">zraR_7</name>
    <name evidence="7" type="ORF">LuPra_01794</name>
</gene>
<organism evidence="7 8">
    <name type="scientific">Luteitalea pratensis</name>
    <dbReference type="NCBI Taxonomy" id="1855912"/>
    <lineage>
        <taxon>Bacteria</taxon>
        <taxon>Pseudomonadati</taxon>
        <taxon>Acidobacteriota</taxon>
        <taxon>Vicinamibacteria</taxon>
        <taxon>Vicinamibacterales</taxon>
        <taxon>Vicinamibacteraceae</taxon>
        <taxon>Luteitalea</taxon>
    </lineage>
</organism>
<accession>A0A143PK11</accession>
<keyword evidence="1" id="KW-0547">Nucleotide-binding</keyword>
<evidence type="ECO:0000313" key="8">
    <source>
        <dbReference type="Proteomes" id="UP000076079"/>
    </source>
</evidence>
<dbReference type="PROSITE" id="PS50045">
    <property type="entry name" value="SIGMA54_INTERACT_4"/>
    <property type="match status" value="1"/>
</dbReference>
<keyword evidence="5" id="KW-0175">Coiled coil</keyword>